<dbReference type="GO" id="GO:0006814">
    <property type="term" value="P:sodium ion transport"/>
    <property type="evidence" value="ECO:0007669"/>
    <property type="project" value="UniProtKB-UniRule"/>
</dbReference>
<sequence length="261" mass="27772">MAQHSTGYTIGFAALVCVVCGVGIASAAVALADRQAENKKLDQQKQVLAVAGLMKEGEVLKPEEVKKRFADNIKPEVVDLKGGVAAQGVDPASFDQRKAQKDPAQSREAPPNNAKVLRLPNNALVYKVMKDGKVDTLILPIEGYGLWSTLYGFLALDAKDANTVKGITFYQHGETPGLGGEVDNPKWKALWPGRKIYDDKGTPQIGVVKGQAGPPASDPYRVDGLSGATITSNGVSNLVKFWFGPDGFGPYIQHLKAAGGK</sequence>
<dbReference type="SMART" id="SM00900">
    <property type="entry name" value="FMN_bind"/>
    <property type="match status" value="1"/>
</dbReference>
<evidence type="ECO:0000256" key="13">
    <source>
        <dbReference type="ARBA" id="ARBA00023075"/>
    </source>
</evidence>
<reference evidence="21" key="1">
    <citation type="submission" date="2016-10" db="EMBL/GenBank/DDBJ databases">
        <authorList>
            <person name="Varghese N."/>
            <person name="Submissions S."/>
        </authorList>
    </citation>
    <scope>NUCLEOTIDE SEQUENCE [LARGE SCALE GENOMIC DNA]</scope>
    <source>
        <strain evidence="21">ATCC 25963</strain>
    </source>
</reference>
<gene>
    <name evidence="16" type="primary">nqrC</name>
    <name evidence="20" type="ORF">SAMN02745121_00027</name>
</gene>
<evidence type="ECO:0000256" key="5">
    <source>
        <dbReference type="ARBA" id="ARBA00022630"/>
    </source>
</evidence>
<comment type="function">
    <text evidence="16">NQR complex catalyzes the reduction of ubiquinone-1 to ubiquinol by two successive reactions, coupled with the transport of Na(+) ions from the cytoplasm to the periplasm. NqrA to NqrE are probably involved in the second step, the conversion of ubisemiquinone to ubiquinol.</text>
</comment>
<evidence type="ECO:0000256" key="2">
    <source>
        <dbReference type="ARBA" id="ARBA00022475"/>
    </source>
</evidence>
<dbReference type="NCBIfam" id="NF003749">
    <property type="entry name" value="PRK05346.1-5"/>
    <property type="match status" value="1"/>
</dbReference>
<evidence type="ECO:0000256" key="7">
    <source>
        <dbReference type="ARBA" id="ARBA00022692"/>
    </source>
</evidence>
<accession>A0A1I1SGV3</accession>
<keyword evidence="8 16" id="KW-1278">Translocase</keyword>
<dbReference type="InterPro" id="IPR010204">
    <property type="entry name" value="NqrC"/>
</dbReference>
<feature type="modified residue" description="FMN phosphoryl threonine" evidence="16">
    <location>
        <position position="229"/>
    </location>
</feature>
<evidence type="ECO:0000256" key="16">
    <source>
        <dbReference type="HAMAP-Rule" id="MF_00427"/>
    </source>
</evidence>
<dbReference type="RefSeq" id="WP_096333132.1">
    <property type="nucleotide sequence ID" value="NZ_FOMX01000002.1"/>
</dbReference>
<dbReference type="InterPro" id="IPR007329">
    <property type="entry name" value="FMN-bd"/>
</dbReference>
<comment type="caution">
    <text evidence="16">Lacks conserved residue(s) required for the propagation of feature annotation.</text>
</comment>
<keyword evidence="3" id="KW-0997">Cell inner membrane</keyword>
<dbReference type="Pfam" id="PF04205">
    <property type="entry name" value="FMN_bind"/>
    <property type="match status" value="1"/>
</dbReference>
<organism evidence="20 21">
    <name type="scientific">Nannocystis exedens</name>
    <dbReference type="NCBI Taxonomy" id="54"/>
    <lineage>
        <taxon>Bacteria</taxon>
        <taxon>Pseudomonadati</taxon>
        <taxon>Myxococcota</taxon>
        <taxon>Polyangia</taxon>
        <taxon>Nannocystales</taxon>
        <taxon>Nannocystaceae</taxon>
        <taxon>Nannocystis</taxon>
    </lineage>
</organism>
<evidence type="ECO:0000256" key="9">
    <source>
        <dbReference type="ARBA" id="ARBA00022989"/>
    </source>
</evidence>
<evidence type="ECO:0000256" key="11">
    <source>
        <dbReference type="ARBA" id="ARBA00023053"/>
    </source>
</evidence>
<keyword evidence="1 16" id="KW-0813">Transport</keyword>
<evidence type="ECO:0000313" key="21">
    <source>
        <dbReference type="Proteomes" id="UP000199400"/>
    </source>
</evidence>
<dbReference type="OrthoDB" id="9786835at2"/>
<evidence type="ECO:0000256" key="17">
    <source>
        <dbReference type="PIRNR" id="PIRNR009437"/>
    </source>
</evidence>
<feature type="region of interest" description="Disordered" evidence="18">
    <location>
        <begin position="91"/>
        <end position="114"/>
    </location>
</feature>
<comment type="similarity">
    <text evidence="16 17">Belongs to the NqrC family.</text>
</comment>
<dbReference type="STRING" id="54.SAMN02745121_00027"/>
<comment type="subcellular location">
    <subcellularLocation>
        <location evidence="16">Cell membrane</location>
        <topology evidence="16">Single-pass membrane protein</topology>
    </subcellularLocation>
</comment>
<keyword evidence="5 16" id="KW-0285">Flavoprotein</keyword>
<evidence type="ECO:0000256" key="3">
    <source>
        <dbReference type="ARBA" id="ARBA00022519"/>
    </source>
</evidence>
<dbReference type="GO" id="GO:0016655">
    <property type="term" value="F:oxidoreductase activity, acting on NAD(P)H, quinone or similar compound as acceptor"/>
    <property type="evidence" value="ECO:0007669"/>
    <property type="project" value="UniProtKB-UniRule"/>
</dbReference>
<evidence type="ECO:0000256" key="14">
    <source>
        <dbReference type="ARBA" id="ARBA00023136"/>
    </source>
</evidence>
<dbReference type="NCBIfam" id="TIGR01938">
    <property type="entry name" value="nqrC"/>
    <property type="match status" value="1"/>
</dbReference>
<keyword evidence="15 16" id="KW-0739">Sodium transport</keyword>
<protein>
    <recommendedName>
        <fullName evidence="16 17">Na(+)-translocating NADH-quinone reductase subunit C</fullName>
        <shortName evidence="16 17">Na(+)-NQR subunit C</shortName>
        <shortName evidence="16 17">Na(+)-translocating NQR subunit C</shortName>
        <ecNumber evidence="16 17">7.2.1.1</ecNumber>
    </recommendedName>
    <alternativeName>
        <fullName evidence="16 17">NQR complex subunit C</fullName>
    </alternativeName>
    <alternativeName>
        <fullName evidence="16 17">NQR-1 subunit C</fullName>
    </alternativeName>
</protein>
<evidence type="ECO:0000313" key="20">
    <source>
        <dbReference type="EMBL" id="SFD45709.1"/>
    </source>
</evidence>
<keyword evidence="7 16" id="KW-0812">Transmembrane</keyword>
<dbReference type="EC" id="7.2.1.1" evidence="16 17"/>
<name>A0A1I1SGV3_9BACT</name>
<keyword evidence="21" id="KW-1185">Reference proteome</keyword>
<dbReference type="GO" id="GO:0005886">
    <property type="term" value="C:plasma membrane"/>
    <property type="evidence" value="ECO:0007669"/>
    <property type="project" value="UniProtKB-SubCell"/>
</dbReference>
<dbReference type="PANTHER" id="PTHR37838:SF1">
    <property type="entry name" value="NA(+)-TRANSLOCATING NADH-QUINONE REDUCTASE SUBUNIT C"/>
    <property type="match status" value="1"/>
</dbReference>
<comment type="subunit">
    <text evidence="16 17">Composed of six subunits; NqrA, NqrB, NqrC, NqrD, NqrE and NqrF.</text>
</comment>
<feature type="compositionally biased region" description="Basic and acidic residues" evidence="18">
    <location>
        <begin position="95"/>
        <end position="105"/>
    </location>
</feature>
<feature type="domain" description="FMN-binding" evidence="19">
    <location>
        <begin position="145"/>
        <end position="246"/>
    </location>
</feature>
<keyword evidence="2 16" id="KW-1003">Cell membrane</keyword>
<keyword evidence="6 16" id="KW-0288">FMN</keyword>
<keyword evidence="4 16" id="KW-0597">Phosphoprotein</keyword>
<dbReference type="AlphaFoldDB" id="A0A1I1SGV3"/>
<evidence type="ECO:0000256" key="12">
    <source>
        <dbReference type="ARBA" id="ARBA00023065"/>
    </source>
</evidence>
<dbReference type="HAMAP" id="MF_00427">
    <property type="entry name" value="NqrC"/>
    <property type="match status" value="1"/>
</dbReference>
<keyword evidence="9 16" id="KW-1133">Transmembrane helix</keyword>
<keyword evidence="11 16" id="KW-0915">Sodium</keyword>
<comment type="cofactor">
    <cofactor evidence="16 17">
        <name>FMN</name>
        <dbReference type="ChEBI" id="CHEBI:58210"/>
    </cofactor>
</comment>
<comment type="catalytic activity">
    <reaction evidence="16 17">
        <text>a ubiquinone + n Na(+)(in) + NADH + H(+) = a ubiquinol + n Na(+)(out) + NAD(+)</text>
        <dbReference type="Rhea" id="RHEA:47748"/>
        <dbReference type="Rhea" id="RHEA-COMP:9565"/>
        <dbReference type="Rhea" id="RHEA-COMP:9566"/>
        <dbReference type="ChEBI" id="CHEBI:15378"/>
        <dbReference type="ChEBI" id="CHEBI:16389"/>
        <dbReference type="ChEBI" id="CHEBI:17976"/>
        <dbReference type="ChEBI" id="CHEBI:29101"/>
        <dbReference type="ChEBI" id="CHEBI:57540"/>
        <dbReference type="ChEBI" id="CHEBI:57945"/>
        <dbReference type="EC" id="7.2.1.1"/>
    </reaction>
</comment>
<evidence type="ECO:0000256" key="15">
    <source>
        <dbReference type="ARBA" id="ARBA00023201"/>
    </source>
</evidence>
<keyword evidence="13 16" id="KW-0830">Ubiquinone</keyword>
<dbReference type="Proteomes" id="UP000199400">
    <property type="component" value="Unassembled WGS sequence"/>
</dbReference>
<evidence type="ECO:0000256" key="6">
    <source>
        <dbReference type="ARBA" id="ARBA00022643"/>
    </source>
</evidence>
<keyword evidence="10 16" id="KW-0520">NAD</keyword>
<evidence type="ECO:0000256" key="10">
    <source>
        <dbReference type="ARBA" id="ARBA00023027"/>
    </source>
</evidence>
<dbReference type="EMBL" id="FOMX01000002">
    <property type="protein sequence ID" value="SFD45709.1"/>
    <property type="molecule type" value="Genomic_DNA"/>
</dbReference>
<evidence type="ECO:0000259" key="19">
    <source>
        <dbReference type="SMART" id="SM00900"/>
    </source>
</evidence>
<keyword evidence="12 16" id="KW-0406">Ion transport</keyword>
<dbReference type="PIRSF" id="PIRSF009437">
    <property type="entry name" value="NQR-1_subunit_C"/>
    <property type="match status" value="1"/>
</dbReference>
<evidence type="ECO:0000256" key="8">
    <source>
        <dbReference type="ARBA" id="ARBA00022967"/>
    </source>
</evidence>
<proteinExistence type="inferred from homology"/>
<dbReference type="GO" id="GO:0010181">
    <property type="term" value="F:FMN binding"/>
    <property type="evidence" value="ECO:0007669"/>
    <property type="project" value="UniProtKB-UniRule"/>
</dbReference>
<evidence type="ECO:0000256" key="4">
    <source>
        <dbReference type="ARBA" id="ARBA00022553"/>
    </source>
</evidence>
<evidence type="ECO:0000256" key="18">
    <source>
        <dbReference type="SAM" id="MobiDB-lite"/>
    </source>
</evidence>
<evidence type="ECO:0000256" key="1">
    <source>
        <dbReference type="ARBA" id="ARBA00022448"/>
    </source>
</evidence>
<keyword evidence="14 16" id="KW-0472">Membrane</keyword>
<dbReference type="PANTHER" id="PTHR37838">
    <property type="entry name" value="NA(+)-TRANSLOCATING NADH-QUINONE REDUCTASE SUBUNIT C"/>
    <property type="match status" value="1"/>
</dbReference>